<protein>
    <recommendedName>
        <fullName evidence="3">Toxin</fullName>
    </recommendedName>
</protein>
<dbReference type="PIRSF" id="PIRSF029218">
    <property type="entry name" value="ParE"/>
    <property type="match status" value="1"/>
</dbReference>
<reference evidence="5" key="1">
    <citation type="submission" date="2016-03" db="EMBL/GenBank/DDBJ databases">
        <authorList>
            <person name="Heylen K."/>
            <person name="De Vos P."/>
            <person name="Vekeman B."/>
        </authorList>
    </citation>
    <scope>NUCLEOTIDE SEQUENCE [LARGE SCALE GENOMIC DNA]</scope>
    <source>
        <strain evidence="5">R-45383</strain>
    </source>
</reference>
<organism evidence="4 5">
    <name type="scientific">Methylomonas koyamae</name>
    <dbReference type="NCBI Taxonomy" id="702114"/>
    <lineage>
        <taxon>Bacteria</taxon>
        <taxon>Pseudomonadati</taxon>
        <taxon>Pseudomonadota</taxon>
        <taxon>Gammaproteobacteria</taxon>
        <taxon>Methylococcales</taxon>
        <taxon>Methylococcaceae</taxon>
        <taxon>Methylomonas</taxon>
    </lineage>
</organism>
<evidence type="ECO:0000313" key="4">
    <source>
        <dbReference type="EMBL" id="OAI23100.1"/>
    </source>
</evidence>
<evidence type="ECO:0000256" key="2">
    <source>
        <dbReference type="ARBA" id="ARBA00022649"/>
    </source>
</evidence>
<sequence>MLPDRLRGLAREDLKAIGRYTQKKWGRGQRNQYLAALVRSFYLLASDPQLGRRCDDVRLGYRRYEVGKHVVFFRLAEGFLEVVRILHSRMDMKRHISAN</sequence>
<dbReference type="Pfam" id="PF05016">
    <property type="entry name" value="ParE_toxin"/>
    <property type="match status" value="1"/>
</dbReference>
<dbReference type="EMBL" id="LUUK01000066">
    <property type="protein sequence ID" value="OAI23100.1"/>
    <property type="molecule type" value="Genomic_DNA"/>
</dbReference>
<comment type="caution">
    <text evidence="4">The sequence shown here is derived from an EMBL/GenBank/DDBJ whole genome shotgun (WGS) entry which is preliminary data.</text>
</comment>
<dbReference type="PANTHER" id="PTHR33755:SF9">
    <property type="entry name" value="TOXIN PARE1"/>
    <property type="match status" value="1"/>
</dbReference>
<dbReference type="PANTHER" id="PTHR33755">
    <property type="entry name" value="TOXIN PARE1-RELATED"/>
    <property type="match status" value="1"/>
</dbReference>
<name>A0A177P1A8_9GAMM</name>
<dbReference type="AlphaFoldDB" id="A0A177P1A8"/>
<dbReference type="InterPro" id="IPR035093">
    <property type="entry name" value="RelE/ParE_toxin_dom_sf"/>
</dbReference>
<evidence type="ECO:0000256" key="3">
    <source>
        <dbReference type="PIRNR" id="PIRNR029218"/>
    </source>
</evidence>
<dbReference type="OrthoDB" id="516834at2"/>
<keyword evidence="2" id="KW-1277">Toxin-antitoxin system</keyword>
<gene>
    <name evidence="4" type="ORF">A1355_22005</name>
</gene>
<dbReference type="Gene3D" id="3.30.2310.20">
    <property type="entry name" value="RelE-like"/>
    <property type="match status" value="1"/>
</dbReference>
<keyword evidence="5" id="KW-1185">Reference proteome</keyword>
<dbReference type="RefSeq" id="WP_064026066.1">
    <property type="nucleotide sequence ID" value="NZ_LUUK01000066.1"/>
</dbReference>
<accession>A0A177P1A8</accession>
<dbReference type="InterPro" id="IPR007712">
    <property type="entry name" value="RelE/ParE_toxin"/>
</dbReference>
<evidence type="ECO:0000256" key="1">
    <source>
        <dbReference type="ARBA" id="ARBA00006226"/>
    </source>
</evidence>
<comment type="similarity">
    <text evidence="1 3">Belongs to the RelE toxin family.</text>
</comment>
<dbReference type="Proteomes" id="UP000077628">
    <property type="component" value="Unassembled WGS sequence"/>
</dbReference>
<proteinExistence type="inferred from homology"/>
<dbReference type="InterPro" id="IPR028344">
    <property type="entry name" value="ParE1/4"/>
</dbReference>
<evidence type="ECO:0000313" key="5">
    <source>
        <dbReference type="Proteomes" id="UP000077628"/>
    </source>
</evidence>
<dbReference type="STRING" id="702114.A1355_22005"/>
<dbReference type="InterPro" id="IPR051803">
    <property type="entry name" value="TA_system_RelE-like_toxin"/>
</dbReference>